<dbReference type="KEGG" id="dzi:111281068"/>
<reference evidence="2" key="1">
    <citation type="submission" date="2025-08" db="UniProtKB">
        <authorList>
            <consortium name="RefSeq"/>
        </authorList>
    </citation>
    <scope>IDENTIFICATION</scope>
    <source>
        <tissue evidence="2">Fruit stalk</tissue>
    </source>
</reference>
<dbReference type="RefSeq" id="XP_022724391.1">
    <property type="nucleotide sequence ID" value="XM_022868656.1"/>
</dbReference>
<dbReference type="OrthoDB" id="1733775at2759"/>
<gene>
    <name evidence="2" type="primary">LOC111281068</name>
</gene>
<keyword evidence="1" id="KW-1185">Reference proteome</keyword>
<dbReference type="AlphaFoldDB" id="A0A6P5X994"/>
<protein>
    <submittedName>
        <fullName evidence="2">Uncharacterized protein LOC111281068</fullName>
    </submittedName>
</protein>
<sequence>MRYTCIPEEKMLKDPRRLYAPGWLYHIVDRKPFRCNQLMLEKDRIMESPAKQRMERQETLAREHSEEYKAAFQRAATLSVPRAYSPSSYGTFD</sequence>
<dbReference type="PANTHER" id="PTHR46398">
    <property type="entry name" value="ALPHA/BETA-HYDROLASES SUPERFAMILY PROTEIN"/>
    <property type="match status" value="1"/>
</dbReference>
<organism evidence="1 2">
    <name type="scientific">Durio zibethinus</name>
    <name type="common">Durian</name>
    <dbReference type="NCBI Taxonomy" id="66656"/>
    <lineage>
        <taxon>Eukaryota</taxon>
        <taxon>Viridiplantae</taxon>
        <taxon>Streptophyta</taxon>
        <taxon>Embryophyta</taxon>
        <taxon>Tracheophyta</taxon>
        <taxon>Spermatophyta</taxon>
        <taxon>Magnoliopsida</taxon>
        <taxon>eudicotyledons</taxon>
        <taxon>Gunneridae</taxon>
        <taxon>Pentapetalae</taxon>
        <taxon>rosids</taxon>
        <taxon>malvids</taxon>
        <taxon>Malvales</taxon>
        <taxon>Malvaceae</taxon>
        <taxon>Helicteroideae</taxon>
        <taxon>Durio</taxon>
    </lineage>
</organism>
<accession>A0A6P5X994</accession>
<evidence type="ECO:0000313" key="2">
    <source>
        <dbReference type="RefSeq" id="XP_022724391.1"/>
    </source>
</evidence>
<dbReference type="GeneID" id="111281068"/>
<proteinExistence type="predicted"/>
<dbReference type="PANTHER" id="PTHR46398:SF4">
    <property type="entry name" value="ALPHA_BETA-HYDROLASES SUPERFAMILY PROTEIN"/>
    <property type="match status" value="1"/>
</dbReference>
<name>A0A6P5X994_DURZI</name>
<evidence type="ECO:0000313" key="1">
    <source>
        <dbReference type="Proteomes" id="UP000515121"/>
    </source>
</evidence>
<dbReference type="Proteomes" id="UP000515121">
    <property type="component" value="Unplaced"/>
</dbReference>